<dbReference type="InterPro" id="IPR002048">
    <property type="entry name" value="EF_hand_dom"/>
</dbReference>
<dbReference type="CDD" id="cd00051">
    <property type="entry name" value="EFh"/>
    <property type="match status" value="1"/>
</dbReference>
<dbReference type="EMBL" id="LSRX01000459">
    <property type="protein sequence ID" value="OLP96653.1"/>
    <property type="molecule type" value="Genomic_DNA"/>
</dbReference>
<dbReference type="InterPro" id="IPR018247">
    <property type="entry name" value="EF_Hand_1_Ca_BS"/>
</dbReference>
<evidence type="ECO:0000256" key="1">
    <source>
        <dbReference type="ARBA" id="ARBA00022837"/>
    </source>
</evidence>
<dbReference type="AlphaFoldDB" id="A0A1Q9DNA8"/>
<dbReference type="SUPFAM" id="SSF47473">
    <property type="entry name" value="EF-hand"/>
    <property type="match status" value="1"/>
</dbReference>
<dbReference type="PROSITE" id="PS00018">
    <property type="entry name" value="EF_HAND_1"/>
    <property type="match status" value="2"/>
</dbReference>
<reference evidence="4 5" key="1">
    <citation type="submission" date="2016-02" db="EMBL/GenBank/DDBJ databases">
        <title>Genome analysis of coral dinoflagellate symbionts highlights evolutionary adaptations to a symbiotic lifestyle.</title>
        <authorList>
            <person name="Aranda M."/>
            <person name="Li Y."/>
            <person name="Liew Y.J."/>
            <person name="Baumgarten S."/>
            <person name="Simakov O."/>
            <person name="Wilson M."/>
            <person name="Piel J."/>
            <person name="Ashoor H."/>
            <person name="Bougouffa S."/>
            <person name="Bajic V.B."/>
            <person name="Ryu T."/>
            <person name="Ravasi T."/>
            <person name="Bayer T."/>
            <person name="Micklem G."/>
            <person name="Kim H."/>
            <person name="Bhak J."/>
            <person name="Lajeunesse T.C."/>
            <person name="Voolstra C.R."/>
        </authorList>
    </citation>
    <scope>NUCLEOTIDE SEQUENCE [LARGE SCALE GENOMIC DNA]</scope>
    <source>
        <strain evidence="4 5">CCMP2467</strain>
    </source>
</reference>
<feature type="region of interest" description="Disordered" evidence="2">
    <location>
        <begin position="1"/>
        <end position="87"/>
    </location>
</feature>
<dbReference type="Gene3D" id="1.10.238.10">
    <property type="entry name" value="EF-hand"/>
    <property type="match status" value="1"/>
</dbReference>
<keyword evidence="1" id="KW-0106">Calcium</keyword>
<name>A0A1Q9DNA8_SYMMI</name>
<dbReference type="Proteomes" id="UP000186817">
    <property type="component" value="Unassembled WGS sequence"/>
</dbReference>
<dbReference type="InterPro" id="IPR011992">
    <property type="entry name" value="EF-hand-dom_pair"/>
</dbReference>
<feature type="domain" description="EF-hand" evidence="3">
    <location>
        <begin position="244"/>
        <end position="279"/>
    </location>
</feature>
<evidence type="ECO:0000313" key="5">
    <source>
        <dbReference type="Proteomes" id="UP000186817"/>
    </source>
</evidence>
<dbReference type="Pfam" id="PF13499">
    <property type="entry name" value="EF-hand_7"/>
    <property type="match status" value="1"/>
</dbReference>
<evidence type="ECO:0000313" key="4">
    <source>
        <dbReference type="EMBL" id="OLP96653.1"/>
    </source>
</evidence>
<organism evidence="4 5">
    <name type="scientific">Symbiodinium microadriaticum</name>
    <name type="common">Dinoflagellate</name>
    <name type="synonym">Zooxanthella microadriatica</name>
    <dbReference type="NCBI Taxonomy" id="2951"/>
    <lineage>
        <taxon>Eukaryota</taxon>
        <taxon>Sar</taxon>
        <taxon>Alveolata</taxon>
        <taxon>Dinophyceae</taxon>
        <taxon>Suessiales</taxon>
        <taxon>Symbiodiniaceae</taxon>
        <taxon>Symbiodinium</taxon>
    </lineage>
</organism>
<protein>
    <recommendedName>
        <fullName evidence="3">EF-hand domain-containing protein</fullName>
    </recommendedName>
</protein>
<proteinExistence type="predicted"/>
<dbReference type="OMA" id="SHEEILM"/>
<gene>
    <name evidence="4" type="ORF">AK812_SmicGene21076</name>
</gene>
<dbReference type="SMART" id="SM00054">
    <property type="entry name" value="EFh"/>
    <property type="match status" value="2"/>
</dbReference>
<keyword evidence="5" id="KW-1185">Reference proteome</keyword>
<dbReference type="GO" id="GO:0005509">
    <property type="term" value="F:calcium ion binding"/>
    <property type="evidence" value="ECO:0007669"/>
    <property type="project" value="InterPro"/>
</dbReference>
<evidence type="ECO:0000256" key="2">
    <source>
        <dbReference type="SAM" id="MobiDB-lite"/>
    </source>
</evidence>
<dbReference type="PROSITE" id="PS50222">
    <property type="entry name" value="EF_HAND_2"/>
    <property type="match status" value="2"/>
</dbReference>
<accession>A0A1Q9DNA8</accession>
<sequence>MLPDDVVLRRRRQKLPRITSDPVEAFAMPSLPSKTSSGSKSSPSLRKDEQVSKANYLPMLSPSGGRGAANKGRSASHRPRQQKPPAQDLRIQAMSLCRRHQMSFSEVMSVLEALQHAHVDKHGVAFDRFRNFMQRALYVEHISDNLLQSTYETCTSQGYINVDEFLNWCKAHMFSVVAGLTADSDHTTCDRIHTEYDGELSERYDCDSCQHFQKFDLDKSGEIEFVEFEAMIKSLIGVSQTTDLPKERLQRFWKEMDTDGNGIVDFGEFAQWYIKYFPTSTMVEESGGGVLEAFYASYSPDVQRSNCLDEQSHEEILMRQEAVLTRDASFSKSPTKGAAQIPRMEGGTPVDVFSVFMPLPRLRDI</sequence>
<feature type="compositionally biased region" description="Low complexity" evidence="2">
    <location>
        <begin position="29"/>
        <end position="44"/>
    </location>
</feature>
<dbReference type="OrthoDB" id="26525at2759"/>
<comment type="caution">
    <text evidence="4">The sequence shown here is derived from an EMBL/GenBank/DDBJ whole genome shotgun (WGS) entry which is preliminary data.</text>
</comment>
<feature type="domain" description="EF-hand" evidence="3">
    <location>
        <begin position="212"/>
        <end position="238"/>
    </location>
</feature>
<evidence type="ECO:0000259" key="3">
    <source>
        <dbReference type="PROSITE" id="PS50222"/>
    </source>
</evidence>